<dbReference type="AlphaFoldDB" id="M5TTF9"/>
<dbReference type="Pfam" id="PF13646">
    <property type="entry name" value="HEAT_2"/>
    <property type="match status" value="1"/>
</dbReference>
<dbReference type="InterPro" id="IPR016024">
    <property type="entry name" value="ARM-type_fold"/>
</dbReference>
<dbReference type="RefSeq" id="WP_008687936.1">
    <property type="nucleotide sequence ID" value="NZ_ANOH01000437.1"/>
</dbReference>
<dbReference type="EMBL" id="ANOH01000437">
    <property type="protein sequence ID" value="EMI52334.1"/>
    <property type="molecule type" value="Genomic_DNA"/>
</dbReference>
<feature type="chain" id="PRO_5004072506" evidence="1">
    <location>
        <begin position="21"/>
        <end position="725"/>
    </location>
</feature>
<feature type="signal peptide" evidence="1">
    <location>
        <begin position="1"/>
        <end position="20"/>
    </location>
</feature>
<dbReference type="Proteomes" id="UP000011885">
    <property type="component" value="Unassembled WGS sequence"/>
</dbReference>
<evidence type="ECO:0000313" key="2">
    <source>
        <dbReference type="EMBL" id="EMI52334.1"/>
    </source>
</evidence>
<proteinExistence type="predicted"/>
<keyword evidence="3" id="KW-1185">Reference proteome</keyword>
<comment type="caution">
    <text evidence="2">The sequence shown here is derived from an EMBL/GenBank/DDBJ whole genome shotgun (WGS) entry which is preliminary data.</text>
</comment>
<evidence type="ECO:0000256" key="1">
    <source>
        <dbReference type="SAM" id="SignalP"/>
    </source>
</evidence>
<dbReference type="SUPFAM" id="SSF48371">
    <property type="entry name" value="ARM repeat"/>
    <property type="match status" value="1"/>
</dbReference>
<accession>M5TTF9</accession>
<dbReference type="InterPro" id="IPR011989">
    <property type="entry name" value="ARM-like"/>
</dbReference>
<keyword evidence="1" id="KW-0732">Signal</keyword>
<dbReference type="PATRIC" id="fig|1263870.3.peg.6614"/>
<name>M5TTF9_9BACT</name>
<dbReference type="Gene3D" id="1.25.10.10">
    <property type="entry name" value="Leucine-rich Repeat Variant"/>
    <property type="match status" value="3"/>
</dbReference>
<sequence>MFARTIILCLSLFSAPCVFTTSHGDEVPSETEMIAALTSDATPTAEKAITCKRLAVFGSSQCVETVAALLPDPELNSWARITLEAIDDPVADAALLDALSATEDLARVGVIQSLGVKRVKEAVGPLTKQLASEDVLIAQAAALSLGKIASDNTSGDNTTNDNAISALEASLSDSRMSVRSAAAEGLIRAAEHAMEVADSPSEAAQRLYDLVRQSDLPPPRIVEATRGAILSRGVDGIDLLMESLQSENKRIRYIALTAARELDGDGVTDALLAARPRVPKSQAALFVIALGDRNDAAMLDAMLETIRTPAQSDNDIDIQTAAIGVVSKIGNAASLDTLLIAAVSENAVIASAGQAALATFGDEAVDSEIRSRARHASGKELAALIEAIGARRISAIDVLVDAVDDSSPLVQTTAISALANVATLDEIPLLIELAFKNKSATSPAIKENAKQSLRAAAVRMSDSPQCVKQLEDAMQRVAPESQLAIIETFAAMGGPGALSAIEKAAMGDNLKLQDAATRLLGNWMTVDAADVLMKIAQQPNHPYRIRAVRGYLRIIRQFRMRTKDRNAMVAAALPIADRDEEKRLILDAANRYPNVAMLRIAVGLSESESLKSEAQATALKIAQELDRTPAVEQLLAKMDLREVDIEIIRATYGSSSENVDVTARLQKLSGKLPIILLDNPNYNSTFGGDPAPGSKKQLRIEYRIDGKPGNVTFNENAAIVFPLPQ</sequence>
<reference evidence="2 3" key="1">
    <citation type="journal article" date="2013" name="Mar. Genomics">
        <title>Expression of sulfatases in Rhodopirellula baltica and the diversity of sulfatases in the genus Rhodopirellula.</title>
        <authorList>
            <person name="Wegner C.E."/>
            <person name="Richter-Heitmann T."/>
            <person name="Klindworth A."/>
            <person name="Klockow C."/>
            <person name="Richter M."/>
            <person name="Achstetter T."/>
            <person name="Glockner F.O."/>
            <person name="Harder J."/>
        </authorList>
    </citation>
    <scope>NUCLEOTIDE SEQUENCE [LARGE SCALE GENOMIC DNA]</scope>
    <source>
        <strain evidence="2 3">SM41</strain>
    </source>
</reference>
<dbReference type="OrthoDB" id="234429at2"/>
<gene>
    <name evidence="2" type="ORF">RSSM_06240</name>
</gene>
<protein>
    <submittedName>
        <fullName evidence="2">Putative secreted protein</fullName>
    </submittedName>
</protein>
<evidence type="ECO:0000313" key="3">
    <source>
        <dbReference type="Proteomes" id="UP000011885"/>
    </source>
</evidence>
<organism evidence="2 3">
    <name type="scientific">Rhodopirellula sallentina SM41</name>
    <dbReference type="NCBI Taxonomy" id="1263870"/>
    <lineage>
        <taxon>Bacteria</taxon>
        <taxon>Pseudomonadati</taxon>
        <taxon>Planctomycetota</taxon>
        <taxon>Planctomycetia</taxon>
        <taxon>Pirellulales</taxon>
        <taxon>Pirellulaceae</taxon>
        <taxon>Rhodopirellula</taxon>
    </lineage>
</organism>